<accession>A0A197KHA8</accession>
<evidence type="ECO:0000313" key="1">
    <source>
        <dbReference type="EMBL" id="OAQ36533.1"/>
    </source>
</evidence>
<reference evidence="1 2" key="1">
    <citation type="submission" date="2016-05" db="EMBL/GenBank/DDBJ databases">
        <title>Genome sequencing reveals origins of a unique bacterial endosymbiosis in the earliest lineages of terrestrial Fungi.</title>
        <authorList>
            <consortium name="DOE Joint Genome Institute"/>
            <person name="Uehling J."/>
            <person name="Gryganskyi A."/>
            <person name="Hameed K."/>
            <person name="Tschaplinski T."/>
            <person name="Misztal P."/>
            <person name="Wu S."/>
            <person name="Desiro A."/>
            <person name="Vande Pol N."/>
            <person name="Du Z.-Y."/>
            <person name="Zienkiewicz A."/>
            <person name="Zienkiewicz K."/>
            <person name="Morin E."/>
            <person name="Tisserant E."/>
            <person name="Splivallo R."/>
            <person name="Hainaut M."/>
            <person name="Henrissat B."/>
            <person name="Ohm R."/>
            <person name="Kuo A."/>
            <person name="Yan J."/>
            <person name="Lipzen A."/>
            <person name="Nolan M."/>
            <person name="Labutti K."/>
            <person name="Barry K."/>
            <person name="Goldstein A."/>
            <person name="Labbe J."/>
            <person name="Schadt C."/>
            <person name="Tuskan G."/>
            <person name="Grigoriev I."/>
            <person name="Martin F."/>
            <person name="Vilgalys R."/>
            <person name="Bonito G."/>
        </authorList>
    </citation>
    <scope>NUCLEOTIDE SEQUENCE [LARGE SCALE GENOMIC DNA]</scope>
    <source>
        <strain evidence="1 2">AG-77</strain>
    </source>
</reference>
<dbReference type="AlphaFoldDB" id="A0A197KHA8"/>
<protein>
    <submittedName>
        <fullName evidence="1">Uncharacterized protein</fullName>
    </submittedName>
</protein>
<sequence length="154" mass="18380">RPLTYPLPKTNPSYKNEVLRCLDHRRCLLGLHRLCPKARNDHHILVFLFYSYDRHQDLDHHRPYHHNHHHRCPYCHHHHRRDVSYCFSYQRTWKRRKCPPGCQCQGCLGRRCRCRCPCSVFVDSARMSEQATATTLSFCILLHLILNLTPSPSI</sequence>
<feature type="non-terminal residue" evidence="1">
    <location>
        <position position="1"/>
    </location>
</feature>
<name>A0A197KHA8_9FUNG</name>
<keyword evidence="2" id="KW-1185">Reference proteome</keyword>
<evidence type="ECO:0000313" key="2">
    <source>
        <dbReference type="Proteomes" id="UP000078512"/>
    </source>
</evidence>
<dbReference type="Proteomes" id="UP000078512">
    <property type="component" value="Unassembled WGS sequence"/>
</dbReference>
<gene>
    <name evidence="1" type="ORF">K457DRAFT_1013105</name>
</gene>
<organism evidence="1 2">
    <name type="scientific">Linnemannia elongata AG-77</name>
    <dbReference type="NCBI Taxonomy" id="1314771"/>
    <lineage>
        <taxon>Eukaryota</taxon>
        <taxon>Fungi</taxon>
        <taxon>Fungi incertae sedis</taxon>
        <taxon>Mucoromycota</taxon>
        <taxon>Mortierellomycotina</taxon>
        <taxon>Mortierellomycetes</taxon>
        <taxon>Mortierellales</taxon>
        <taxon>Mortierellaceae</taxon>
        <taxon>Linnemannia</taxon>
    </lineage>
</organism>
<dbReference type="EMBL" id="KV442011">
    <property type="protein sequence ID" value="OAQ36533.1"/>
    <property type="molecule type" value="Genomic_DNA"/>
</dbReference>
<proteinExistence type="predicted"/>